<evidence type="ECO:0000256" key="1">
    <source>
        <dbReference type="SAM" id="MobiDB-lite"/>
    </source>
</evidence>
<protein>
    <submittedName>
        <fullName evidence="2">Uncharacterized protein</fullName>
    </submittedName>
</protein>
<reference evidence="2 3" key="1">
    <citation type="submission" date="2023-08" db="EMBL/GenBank/DDBJ databases">
        <title>A Necator americanus chromosomal reference genome.</title>
        <authorList>
            <person name="Ilik V."/>
            <person name="Petrzelkova K.J."/>
            <person name="Pardy F."/>
            <person name="Fuh T."/>
            <person name="Niatou-Singa F.S."/>
            <person name="Gouil Q."/>
            <person name="Baker L."/>
            <person name="Ritchie M.E."/>
            <person name="Jex A.R."/>
            <person name="Gazzola D."/>
            <person name="Li H."/>
            <person name="Toshio Fujiwara R."/>
            <person name="Zhan B."/>
            <person name="Aroian R.V."/>
            <person name="Pafco B."/>
            <person name="Schwarz E.M."/>
        </authorList>
    </citation>
    <scope>NUCLEOTIDE SEQUENCE [LARGE SCALE GENOMIC DNA]</scope>
    <source>
        <strain evidence="2 3">Aroian</strain>
        <tissue evidence="2">Whole animal</tissue>
    </source>
</reference>
<dbReference type="EMBL" id="JAVFWL010000004">
    <property type="protein sequence ID" value="KAK6751887.1"/>
    <property type="molecule type" value="Genomic_DNA"/>
</dbReference>
<organism evidence="2 3">
    <name type="scientific">Necator americanus</name>
    <name type="common">Human hookworm</name>
    <dbReference type="NCBI Taxonomy" id="51031"/>
    <lineage>
        <taxon>Eukaryota</taxon>
        <taxon>Metazoa</taxon>
        <taxon>Ecdysozoa</taxon>
        <taxon>Nematoda</taxon>
        <taxon>Chromadorea</taxon>
        <taxon>Rhabditida</taxon>
        <taxon>Rhabditina</taxon>
        <taxon>Rhabditomorpha</taxon>
        <taxon>Strongyloidea</taxon>
        <taxon>Ancylostomatidae</taxon>
        <taxon>Bunostominae</taxon>
        <taxon>Necator</taxon>
    </lineage>
</organism>
<name>A0ABR1DN93_NECAM</name>
<evidence type="ECO:0000313" key="2">
    <source>
        <dbReference type="EMBL" id="KAK6751887.1"/>
    </source>
</evidence>
<feature type="compositionally biased region" description="Basic residues" evidence="1">
    <location>
        <begin position="46"/>
        <end position="59"/>
    </location>
</feature>
<keyword evidence="3" id="KW-1185">Reference proteome</keyword>
<sequence>MLQLVEAVEAEADAAALQRMDGPTGERTDVETNGLHKSQNPVSSRRVMRSSHAHTHCKRRTANAIASPATRLFSPPV</sequence>
<evidence type="ECO:0000313" key="3">
    <source>
        <dbReference type="Proteomes" id="UP001303046"/>
    </source>
</evidence>
<accession>A0ABR1DN93</accession>
<comment type="caution">
    <text evidence="2">The sequence shown here is derived from an EMBL/GenBank/DDBJ whole genome shotgun (WGS) entry which is preliminary data.</text>
</comment>
<proteinExistence type="predicted"/>
<dbReference type="Proteomes" id="UP001303046">
    <property type="component" value="Unassembled WGS sequence"/>
</dbReference>
<gene>
    <name evidence="2" type="primary">Necator_chrIV.g16654</name>
    <name evidence="2" type="ORF">RB195_003357</name>
</gene>
<feature type="region of interest" description="Disordered" evidence="1">
    <location>
        <begin position="15"/>
        <end position="59"/>
    </location>
</feature>